<evidence type="ECO:0000313" key="7">
    <source>
        <dbReference type="Proteomes" id="UP000644756"/>
    </source>
</evidence>
<dbReference type="InterPro" id="IPR036922">
    <property type="entry name" value="Rieske_2Fe-2S_sf"/>
</dbReference>
<dbReference type="Pfam" id="PF00355">
    <property type="entry name" value="Rieske"/>
    <property type="match status" value="1"/>
</dbReference>
<dbReference type="GO" id="GO:0004497">
    <property type="term" value="F:monooxygenase activity"/>
    <property type="evidence" value="ECO:0007669"/>
    <property type="project" value="UniProtKB-ARBA"/>
</dbReference>
<sequence>MKEYFVAKETEVSEGGVVTVQAGKRVITVFKINDEFYAMNNTCPHKGASLCEGKIDKERKIVRCPWHLWDWSVETGELEAYTKKRLPVYTVKVIDGDILLYTK</sequence>
<dbReference type="PANTHER" id="PTHR21496">
    <property type="entry name" value="FERREDOXIN-RELATED"/>
    <property type="match status" value="1"/>
</dbReference>
<keyword evidence="3" id="KW-0408">Iron</keyword>
<keyword evidence="7" id="KW-1185">Reference proteome</keyword>
<keyword evidence="4" id="KW-0411">Iron-sulfur</keyword>
<evidence type="ECO:0000256" key="3">
    <source>
        <dbReference type="ARBA" id="ARBA00023004"/>
    </source>
</evidence>
<reference evidence="6" key="2">
    <citation type="submission" date="2020-09" db="EMBL/GenBank/DDBJ databases">
        <authorList>
            <person name="Sun Q."/>
            <person name="Zhou Y."/>
        </authorList>
    </citation>
    <scope>NUCLEOTIDE SEQUENCE</scope>
    <source>
        <strain evidence="6">CGMCC 1.12987</strain>
    </source>
</reference>
<proteinExistence type="predicted"/>
<evidence type="ECO:0000256" key="4">
    <source>
        <dbReference type="ARBA" id="ARBA00023014"/>
    </source>
</evidence>
<evidence type="ECO:0000259" key="5">
    <source>
        <dbReference type="PROSITE" id="PS51296"/>
    </source>
</evidence>
<keyword evidence="1" id="KW-0001">2Fe-2S</keyword>
<name>A0A917FRQ3_9BACL</name>
<keyword evidence="2" id="KW-0479">Metal-binding</keyword>
<dbReference type="GO" id="GO:0051537">
    <property type="term" value="F:2 iron, 2 sulfur cluster binding"/>
    <property type="evidence" value="ECO:0007669"/>
    <property type="project" value="UniProtKB-KW"/>
</dbReference>
<comment type="caution">
    <text evidence="6">The sequence shown here is derived from an EMBL/GenBank/DDBJ whole genome shotgun (WGS) entry which is preliminary data.</text>
</comment>
<dbReference type="GO" id="GO:0016705">
    <property type="term" value="F:oxidoreductase activity, acting on paired donors, with incorporation or reduction of molecular oxygen"/>
    <property type="evidence" value="ECO:0007669"/>
    <property type="project" value="UniProtKB-ARBA"/>
</dbReference>
<protein>
    <submittedName>
        <fullName evidence="6">(2Fe-2S)-binding protein</fullName>
    </submittedName>
</protein>
<dbReference type="PROSITE" id="PS51296">
    <property type="entry name" value="RIESKE"/>
    <property type="match status" value="1"/>
</dbReference>
<evidence type="ECO:0000313" key="6">
    <source>
        <dbReference type="EMBL" id="GGG02041.1"/>
    </source>
</evidence>
<dbReference type="SUPFAM" id="SSF50022">
    <property type="entry name" value="ISP domain"/>
    <property type="match status" value="1"/>
</dbReference>
<organism evidence="6 7">
    <name type="scientific">Paenibacillus abyssi</name>
    <dbReference type="NCBI Taxonomy" id="1340531"/>
    <lineage>
        <taxon>Bacteria</taxon>
        <taxon>Bacillati</taxon>
        <taxon>Bacillota</taxon>
        <taxon>Bacilli</taxon>
        <taxon>Bacillales</taxon>
        <taxon>Paenibacillaceae</taxon>
        <taxon>Paenibacillus</taxon>
    </lineage>
</organism>
<dbReference type="Gene3D" id="2.102.10.10">
    <property type="entry name" value="Rieske [2Fe-2S] iron-sulphur domain"/>
    <property type="match status" value="1"/>
</dbReference>
<evidence type="ECO:0000256" key="2">
    <source>
        <dbReference type="ARBA" id="ARBA00022723"/>
    </source>
</evidence>
<evidence type="ECO:0000256" key="1">
    <source>
        <dbReference type="ARBA" id="ARBA00022714"/>
    </source>
</evidence>
<gene>
    <name evidence="6" type="ORF">GCM10010916_18980</name>
</gene>
<dbReference type="InterPro" id="IPR017941">
    <property type="entry name" value="Rieske_2Fe-2S"/>
</dbReference>
<accession>A0A917FRQ3</accession>
<dbReference type="GO" id="GO:0046872">
    <property type="term" value="F:metal ion binding"/>
    <property type="evidence" value="ECO:0007669"/>
    <property type="project" value="UniProtKB-KW"/>
</dbReference>
<dbReference type="RefSeq" id="WP_188530818.1">
    <property type="nucleotide sequence ID" value="NZ_BMGR01000005.1"/>
</dbReference>
<dbReference type="EMBL" id="BMGR01000005">
    <property type="protein sequence ID" value="GGG02041.1"/>
    <property type="molecule type" value="Genomic_DNA"/>
</dbReference>
<reference evidence="6" key="1">
    <citation type="journal article" date="2014" name="Int. J. Syst. Evol. Microbiol.">
        <title>Complete genome sequence of Corynebacterium casei LMG S-19264T (=DSM 44701T), isolated from a smear-ripened cheese.</title>
        <authorList>
            <consortium name="US DOE Joint Genome Institute (JGI-PGF)"/>
            <person name="Walter F."/>
            <person name="Albersmeier A."/>
            <person name="Kalinowski J."/>
            <person name="Ruckert C."/>
        </authorList>
    </citation>
    <scope>NUCLEOTIDE SEQUENCE</scope>
    <source>
        <strain evidence="6">CGMCC 1.12987</strain>
    </source>
</reference>
<dbReference type="Proteomes" id="UP000644756">
    <property type="component" value="Unassembled WGS sequence"/>
</dbReference>
<dbReference type="CDD" id="cd03467">
    <property type="entry name" value="Rieske"/>
    <property type="match status" value="1"/>
</dbReference>
<dbReference type="AlphaFoldDB" id="A0A917FRQ3"/>
<feature type="domain" description="Rieske" evidence="5">
    <location>
        <begin position="4"/>
        <end position="100"/>
    </location>
</feature>
<dbReference type="PANTHER" id="PTHR21496:SF23">
    <property type="entry name" value="3-PHENYLPROPIONATE_CINNAMIC ACID DIOXYGENASE FERREDOXIN SUBUNIT"/>
    <property type="match status" value="1"/>
</dbReference>